<evidence type="ECO:0000313" key="1">
    <source>
        <dbReference type="EMBL" id="MCI63956.1"/>
    </source>
</evidence>
<organism evidence="1 2">
    <name type="scientific">Trifolium medium</name>
    <dbReference type="NCBI Taxonomy" id="97028"/>
    <lineage>
        <taxon>Eukaryota</taxon>
        <taxon>Viridiplantae</taxon>
        <taxon>Streptophyta</taxon>
        <taxon>Embryophyta</taxon>
        <taxon>Tracheophyta</taxon>
        <taxon>Spermatophyta</taxon>
        <taxon>Magnoliopsida</taxon>
        <taxon>eudicotyledons</taxon>
        <taxon>Gunneridae</taxon>
        <taxon>Pentapetalae</taxon>
        <taxon>rosids</taxon>
        <taxon>fabids</taxon>
        <taxon>Fabales</taxon>
        <taxon>Fabaceae</taxon>
        <taxon>Papilionoideae</taxon>
        <taxon>50 kb inversion clade</taxon>
        <taxon>NPAAA clade</taxon>
        <taxon>Hologalegina</taxon>
        <taxon>IRL clade</taxon>
        <taxon>Trifolieae</taxon>
        <taxon>Trifolium</taxon>
    </lineage>
</organism>
<keyword evidence="2" id="KW-1185">Reference proteome</keyword>
<dbReference type="Proteomes" id="UP000265520">
    <property type="component" value="Unassembled WGS sequence"/>
</dbReference>
<sequence length="35" mass="3781">VSLYLVDLFRIGVDCLEANCKLGLICLGFHSTVAP</sequence>
<evidence type="ECO:0000313" key="2">
    <source>
        <dbReference type="Proteomes" id="UP000265520"/>
    </source>
</evidence>
<reference evidence="1 2" key="1">
    <citation type="journal article" date="2018" name="Front. Plant Sci.">
        <title>Red Clover (Trifolium pratense) and Zigzag Clover (T. medium) - A Picture of Genomic Similarities and Differences.</title>
        <authorList>
            <person name="Dluhosova J."/>
            <person name="Istvanek J."/>
            <person name="Nedelnik J."/>
            <person name="Repkova J."/>
        </authorList>
    </citation>
    <scope>NUCLEOTIDE SEQUENCE [LARGE SCALE GENOMIC DNA]</scope>
    <source>
        <strain evidence="2">cv. 10/8</strain>
        <tissue evidence="1">Leaf</tissue>
    </source>
</reference>
<feature type="non-terminal residue" evidence="1">
    <location>
        <position position="1"/>
    </location>
</feature>
<comment type="caution">
    <text evidence="1">The sequence shown here is derived from an EMBL/GenBank/DDBJ whole genome shotgun (WGS) entry which is preliminary data.</text>
</comment>
<protein>
    <submittedName>
        <fullName evidence="1">Uncharacterized protein</fullName>
    </submittedName>
</protein>
<name>A0A392TV13_9FABA</name>
<dbReference type="AlphaFoldDB" id="A0A392TV13"/>
<accession>A0A392TV13</accession>
<proteinExistence type="predicted"/>
<dbReference type="EMBL" id="LXQA010646561">
    <property type="protein sequence ID" value="MCI63956.1"/>
    <property type="molecule type" value="Genomic_DNA"/>
</dbReference>